<dbReference type="PANTHER" id="PTHR30411:SF1">
    <property type="entry name" value="CYTOPLASMIC PROTEIN"/>
    <property type="match status" value="1"/>
</dbReference>
<keyword evidence="2" id="KW-0436">Ligase</keyword>
<accession>A0A6N2YBY2</accession>
<keyword evidence="2" id="KW-0030">Aminoacyl-tRNA synthetase</keyword>
<proteinExistence type="predicted"/>
<dbReference type="RefSeq" id="WP_156597145.1">
    <property type="nucleotide sequence ID" value="NZ_CACRTW010000002.1"/>
</dbReference>
<dbReference type="InterPro" id="IPR036754">
    <property type="entry name" value="YbaK/aa-tRNA-synt-asso_dom_sf"/>
</dbReference>
<dbReference type="GO" id="GO:0004812">
    <property type="term" value="F:aminoacyl-tRNA ligase activity"/>
    <property type="evidence" value="ECO:0007669"/>
    <property type="project" value="UniProtKB-KW"/>
</dbReference>
<dbReference type="SUPFAM" id="SSF55826">
    <property type="entry name" value="YbaK/ProRS associated domain"/>
    <property type="match status" value="1"/>
</dbReference>
<dbReference type="CDD" id="cd04333">
    <property type="entry name" value="ProX_deacylase"/>
    <property type="match status" value="1"/>
</dbReference>
<sequence>MAFDKAMAHVRAKGFGDRVIVPQEETATVEEAAAALGTAPAQIAKTMAFDVDGAAVLVLCAGDARVNSSKFKKFFHGKPHVIPGAAVEEAVGHAPGGVCPFGINEGVAVYLDESLKRFDTVYPACGDDHSGMELSVPELEAASDAQGWVDVCRGWEPED</sequence>
<dbReference type="AlphaFoldDB" id="A0A6N2YBY2"/>
<dbReference type="Gene3D" id="3.90.960.10">
    <property type="entry name" value="YbaK/aminoacyl-tRNA synthetase-associated domain"/>
    <property type="match status" value="1"/>
</dbReference>
<dbReference type="EMBL" id="CACRTW010000002">
    <property type="protein sequence ID" value="VYT64305.1"/>
    <property type="molecule type" value="Genomic_DNA"/>
</dbReference>
<organism evidence="2">
    <name type="scientific">Collinsella aerofaciens</name>
    <dbReference type="NCBI Taxonomy" id="74426"/>
    <lineage>
        <taxon>Bacteria</taxon>
        <taxon>Bacillati</taxon>
        <taxon>Actinomycetota</taxon>
        <taxon>Coriobacteriia</taxon>
        <taxon>Coriobacteriales</taxon>
        <taxon>Coriobacteriaceae</taxon>
        <taxon>Collinsella</taxon>
    </lineage>
</organism>
<dbReference type="GO" id="GO:0002161">
    <property type="term" value="F:aminoacyl-tRNA deacylase activity"/>
    <property type="evidence" value="ECO:0007669"/>
    <property type="project" value="InterPro"/>
</dbReference>
<reference evidence="2" key="1">
    <citation type="submission" date="2019-11" db="EMBL/GenBank/DDBJ databases">
        <authorList>
            <person name="Feng L."/>
        </authorList>
    </citation>
    <scope>NUCLEOTIDE SEQUENCE</scope>
    <source>
        <strain evidence="2">CaerofaciensLFYP39</strain>
    </source>
</reference>
<gene>
    <name evidence="2" type="ORF">CALFYP39_00202</name>
</gene>
<evidence type="ECO:0000313" key="2">
    <source>
        <dbReference type="EMBL" id="VYT64305.1"/>
    </source>
</evidence>
<dbReference type="PANTHER" id="PTHR30411">
    <property type="entry name" value="CYTOPLASMIC PROTEIN"/>
    <property type="match status" value="1"/>
</dbReference>
<dbReference type="Pfam" id="PF04073">
    <property type="entry name" value="tRNA_edit"/>
    <property type="match status" value="1"/>
</dbReference>
<name>A0A6N2YBY2_9ACTN</name>
<feature type="domain" description="YbaK/aminoacyl-tRNA synthetase-associated" evidence="1">
    <location>
        <begin position="24"/>
        <end position="140"/>
    </location>
</feature>
<evidence type="ECO:0000259" key="1">
    <source>
        <dbReference type="Pfam" id="PF04073"/>
    </source>
</evidence>
<protein>
    <submittedName>
        <fullName evidence="2">Prolyl-tRNA synthetase</fullName>
    </submittedName>
</protein>
<dbReference type="InterPro" id="IPR007214">
    <property type="entry name" value="YbaK/aa-tRNA-synth-assoc-dom"/>
</dbReference>